<dbReference type="Proteomes" id="UP001497535">
    <property type="component" value="Unassembled WGS sequence"/>
</dbReference>
<keyword evidence="2" id="KW-1185">Reference proteome</keyword>
<comment type="caution">
    <text evidence="1">The sequence shown here is derived from an EMBL/GenBank/DDBJ whole genome shotgun (WGS) entry which is preliminary data.</text>
</comment>
<reference evidence="1" key="1">
    <citation type="submission" date="2023-11" db="EMBL/GenBank/DDBJ databases">
        <authorList>
            <person name="Poullet M."/>
        </authorList>
    </citation>
    <scope>NUCLEOTIDE SEQUENCE</scope>
    <source>
        <strain evidence="1">E1834</strain>
    </source>
</reference>
<protein>
    <submittedName>
        <fullName evidence="1">Uncharacterized protein</fullName>
    </submittedName>
</protein>
<accession>A0ACB0XVK0</accession>
<proteinExistence type="predicted"/>
<sequence>MFKVLFRKTFFAKTSVRPFVSFCYFSVQLLEKKAKKKKSTQFLFFLFHVCAKNWPTLAIYQIRFSPLLPMRIGWQQKIESIQVFAWQELRFKNGCPTCKEKKCGKRPKTNNEHISLSHLFLKISENK</sequence>
<organism evidence="1 2">
    <name type="scientific">Meloidogyne enterolobii</name>
    <name type="common">Root-knot nematode worm</name>
    <name type="synonym">Meloidogyne mayaguensis</name>
    <dbReference type="NCBI Taxonomy" id="390850"/>
    <lineage>
        <taxon>Eukaryota</taxon>
        <taxon>Metazoa</taxon>
        <taxon>Ecdysozoa</taxon>
        <taxon>Nematoda</taxon>
        <taxon>Chromadorea</taxon>
        <taxon>Rhabditida</taxon>
        <taxon>Tylenchina</taxon>
        <taxon>Tylenchomorpha</taxon>
        <taxon>Tylenchoidea</taxon>
        <taxon>Meloidogynidae</taxon>
        <taxon>Meloidogyninae</taxon>
        <taxon>Meloidogyne</taxon>
    </lineage>
</organism>
<dbReference type="EMBL" id="CAVMJV010000003">
    <property type="protein sequence ID" value="CAK5019178.1"/>
    <property type="molecule type" value="Genomic_DNA"/>
</dbReference>
<evidence type="ECO:0000313" key="1">
    <source>
        <dbReference type="EMBL" id="CAK5019178.1"/>
    </source>
</evidence>
<gene>
    <name evidence="1" type="ORF">MENTE1834_LOCUS4067</name>
</gene>
<name>A0ACB0XVK0_MELEN</name>
<evidence type="ECO:0000313" key="2">
    <source>
        <dbReference type="Proteomes" id="UP001497535"/>
    </source>
</evidence>